<organism evidence="3 4">
    <name type="scientific">Alienimonas chondri</name>
    <dbReference type="NCBI Taxonomy" id="2681879"/>
    <lineage>
        <taxon>Bacteria</taxon>
        <taxon>Pseudomonadati</taxon>
        <taxon>Planctomycetota</taxon>
        <taxon>Planctomycetia</taxon>
        <taxon>Planctomycetales</taxon>
        <taxon>Planctomycetaceae</taxon>
        <taxon>Alienimonas</taxon>
    </lineage>
</organism>
<dbReference type="Proteomes" id="UP000609651">
    <property type="component" value="Unassembled WGS sequence"/>
</dbReference>
<sequence>MKFSPLPPRTALPAALPAAFCTVAVLCLTAAIGCGGSDPAPAEGTTNADAPAPTDDAPPATVAVKGDTGIAPFTDPAGRKWLNKSIPYDAFATAPDRAPGSVATAAPTGGGRGALLANIGAGMSAPSTTPAMSGAGRGAMAPSMGMGTGAVGEEEMGEDASGWGAVISAEDLRDEIKRARNVIAAAVGTVAAFNNAQAELPVDAATLAAMAQITAEHPGAVPWKEHADAVRTLAVRVGEAAGSRGRTARDEARESFDPLDSILGGNPPPDDAVAEFDRQLDAPRGELMKRMSTALKYLQQEAPDADVMAANGGELARQAAALAALSRFTAHEAYDNASEPDYQQWANALTAAANDAARNARDTPDYTAYRAAVDRAAAACADCHGVYR</sequence>
<evidence type="ECO:0000313" key="4">
    <source>
        <dbReference type="Proteomes" id="UP000609651"/>
    </source>
</evidence>
<keyword evidence="4" id="KW-1185">Reference proteome</keyword>
<feature type="region of interest" description="Disordered" evidence="1">
    <location>
        <begin position="41"/>
        <end position="69"/>
    </location>
</feature>
<name>A0ABX1VNI1_9PLAN</name>
<evidence type="ECO:0000256" key="1">
    <source>
        <dbReference type="SAM" id="MobiDB-lite"/>
    </source>
</evidence>
<protein>
    <recommendedName>
        <fullName evidence="5">Cytochrome c</fullName>
    </recommendedName>
</protein>
<keyword evidence="2" id="KW-0732">Signal</keyword>
<dbReference type="PROSITE" id="PS51257">
    <property type="entry name" value="PROKAR_LIPOPROTEIN"/>
    <property type="match status" value="1"/>
</dbReference>
<dbReference type="EMBL" id="WTPX01000238">
    <property type="protein sequence ID" value="NNJ27946.1"/>
    <property type="molecule type" value="Genomic_DNA"/>
</dbReference>
<dbReference type="InterPro" id="IPR010980">
    <property type="entry name" value="Cyt_c/b562"/>
</dbReference>
<dbReference type="PROSITE" id="PS51009">
    <property type="entry name" value="CYTCII"/>
    <property type="match status" value="1"/>
</dbReference>
<evidence type="ECO:0000313" key="3">
    <source>
        <dbReference type="EMBL" id="NNJ27946.1"/>
    </source>
</evidence>
<reference evidence="3 4" key="1">
    <citation type="journal article" date="2020" name="Syst. Appl. Microbiol.">
        <title>Alienimonas chondri sp. nov., a novel planctomycete isolated from the biofilm of the red alga Chondrus crispus.</title>
        <authorList>
            <person name="Vitorino I."/>
            <person name="Albuquerque L."/>
            <person name="Wiegand S."/>
            <person name="Kallscheuer N."/>
            <person name="da Costa M.S."/>
            <person name="Lobo-da-Cunha A."/>
            <person name="Jogler C."/>
            <person name="Lage O.M."/>
        </authorList>
    </citation>
    <scope>NUCLEOTIDE SEQUENCE [LARGE SCALE GENOMIC DNA]</scope>
    <source>
        <strain evidence="3 4">LzC2</strain>
    </source>
</reference>
<dbReference type="InterPro" id="IPR002321">
    <property type="entry name" value="Cyt_c_II"/>
</dbReference>
<feature type="chain" id="PRO_5047386640" description="Cytochrome c" evidence="2">
    <location>
        <begin position="43"/>
        <end position="388"/>
    </location>
</feature>
<dbReference type="SUPFAM" id="SSF47175">
    <property type="entry name" value="Cytochromes"/>
    <property type="match status" value="1"/>
</dbReference>
<gene>
    <name evidence="3" type="ORF">LzC2_40570</name>
</gene>
<dbReference type="RefSeq" id="WP_171189849.1">
    <property type="nucleotide sequence ID" value="NZ_WTPX01000238.1"/>
</dbReference>
<feature type="signal peptide" evidence="2">
    <location>
        <begin position="1"/>
        <end position="42"/>
    </location>
</feature>
<evidence type="ECO:0000256" key="2">
    <source>
        <dbReference type="SAM" id="SignalP"/>
    </source>
</evidence>
<evidence type="ECO:0008006" key="5">
    <source>
        <dbReference type="Google" id="ProtNLM"/>
    </source>
</evidence>
<accession>A0ABX1VNI1</accession>
<proteinExistence type="predicted"/>
<feature type="compositionally biased region" description="Low complexity" evidence="1">
    <location>
        <begin position="45"/>
        <end position="61"/>
    </location>
</feature>
<comment type="caution">
    <text evidence="3">The sequence shown here is derived from an EMBL/GenBank/DDBJ whole genome shotgun (WGS) entry which is preliminary data.</text>
</comment>